<evidence type="ECO:0000313" key="2">
    <source>
        <dbReference type="Proteomes" id="UP000494165"/>
    </source>
</evidence>
<keyword evidence="2" id="KW-1185">Reference proteome</keyword>
<dbReference type="Proteomes" id="UP000494165">
    <property type="component" value="Unassembled WGS sequence"/>
</dbReference>
<reference evidence="1 2" key="1">
    <citation type="submission" date="2020-04" db="EMBL/GenBank/DDBJ databases">
        <authorList>
            <person name="Alioto T."/>
            <person name="Alioto T."/>
            <person name="Gomez Garrido J."/>
        </authorList>
    </citation>
    <scope>NUCLEOTIDE SEQUENCE [LARGE SCALE GENOMIC DNA]</scope>
</reference>
<dbReference type="AlphaFoldDB" id="A0A8S1D6R1"/>
<comment type="caution">
    <text evidence="1">The sequence shown here is derived from an EMBL/GenBank/DDBJ whole genome shotgun (WGS) entry which is preliminary data.</text>
</comment>
<evidence type="ECO:0000313" key="1">
    <source>
        <dbReference type="EMBL" id="CAB3376118.1"/>
    </source>
</evidence>
<protein>
    <submittedName>
        <fullName evidence="1">Uncharacterized protein</fullName>
    </submittedName>
</protein>
<dbReference type="EMBL" id="CADEPI010000124">
    <property type="protein sequence ID" value="CAB3376118.1"/>
    <property type="molecule type" value="Genomic_DNA"/>
</dbReference>
<organism evidence="1 2">
    <name type="scientific">Cloeon dipterum</name>
    <dbReference type="NCBI Taxonomy" id="197152"/>
    <lineage>
        <taxon>Eukaryota</taxon>
        <taxon>Metazoa</taxon>
        <taxon>Ecdysozoa</taxon>
        <taxon>Arthropoda</taxon>
        <taxon>Hexapoda</taxon>
        <taxon>Insecta</taxon>
        <taxon>Pterygota</taxon>
        <taxon>Palaeoptera</taxon>
        <taxon>Ephemeroptera</taxon>
        <taxon>Pisciforma</taxon>
        <taxon>Baetidae</taxon>
        <taxon>Cloeon</taxon>
    </lineage>
</organism>
<name>A0A8S1D6R1_9INSE</name>
<sequence length="97" mass="11308">MEVEKGLFSNPPACITRRTLRRKCRKVRCPFNSSSINKWIQPKIHLLSSSSVCHRPLMTTRKKVPSDWKNNIVVQHVKDKVIAIVARHRRHCLCLHS</sequence>
<proteinExistence type="predicted"/>
<gene>
    <name evidence="1" type="ORF">CLODIP_2_CD10888</name>
</gene>
<accession>A0A8S1D6R1</accession>